<protein>
    <submittedName>
        <fullName evidence="1">Uncharacterized protein</fullName>
    </submittedName>
</protein>
<dbReference type="AlphaFoldDB" id="A0A1T3NI99"/>
<accession>A0A1T3NI99</accession>
<dbReference type="Proteomes" id="UP000190037">
    <property type="component" value="Unassembled WGS sequence"/>
</dbReference>
<comment type="caution">
    <text evidence="1">The sequence shown here is derived from an EMBL/GenBank/DDBJ whole genome shotgun (WGS) entry which is preliminary data.</text>
</comment>
<reference evidence="1 2" key="1">
    <citation type="submission" date="2017-03" db="EMBL/GenBank/DDBJ databases">
        <title>Draft genome sequence of Streptomyces scabrisporus NF3, endophyte isolated from Amphipterygium adstringens.</title>
        <authorList>
            <person name="Vazquez M."/>
            <person name="Ceapa C.D."/>
            <person name="Rodriguez Luna D."/>
            <person name="Sanchez Esquivel S."/>
        </authorList>
    </citation>
    <scope>NUCLEOTIDE SEQUENCE [LARGE SCALE GENOMIC DNA]</scope>
    <source>
        <strain evidence="1 2">NF3</strain>
    </source>
</reference>
<proteinExistence type="predicted"/>
<name>A0A1T3NI99_9ACTN</name>
<sequence>MRTVFEPARGARPESVTLEAAGTALVPLLLDLARPAGTALDMPGTLALNEDTQVSFLDGRPLIEVPGIEMATKSTFSTDGNSAIAIDEGADDL</sequence>
<keyword evidence="2" id="KW-1185">Reference proteome</keyword>
<evidence type="ECO:0000313" key="1">
    <source>
        <dbReference type="EMBL" id="OPC76606.1"/>
    </source>
</evidence>
<evidence type="ECO:0000313" key="2">
    <source>
        <dbReference type="Proteomes" id="UP000190037"/>
    </source>
</evidence>
<organism evidence="1 2">
    <name type="scientific">Embleya scabrispora</name>
    <dbReference type="NCBI Taxonomy" id="159449"/>
    <lineage>
        <taxon>Bacteria</taxon>
        <taxon>Bacillati</taxon>
        <taxon>Actinomycetota</taxon>
        <taxon>Actinomycetes</taxon>
        <taxon>Kitasatosporales</taxon>
        <taxon>Streptomycetaceae</taxon>
        <taxon>Embleya</taxon>
    </lineage>
</organism>
<gene>
    <name evidence="1" type="ORF">B4N89_44760</name>
</gene>
<dbReference type="EMBL" id="MWQN01000005">
    <property type="protein sequence ID" value="OPC76606.1"/>
    <property type="molecule type" value="Genomic_DNA"/>
</dbReference>